<dbReference type="Proteomes" id="UP000472271">
    <property type="component" value="Chromosome 9"/>
</dbReference>
<dbReference type="InParanoid" id="A0A672YU58"/>
<dbReference type="Ensembl" id="ENSSORT00005008457.1">
    <property type="protein sequence ID" value="ENSSORP00005008171.1"/>
    <property type="gene ID" value="ENSSORG00005004560.1"/>
</dbReference>
<proteinExistence type="predicted"/>
<reference evidence="2" key="3">
    <citation type="submission" date="2025-09" db="UniProtKB">
        <authorList>
            <consortium name="Ensembl"/>
        </authorList>
    </citation>
    <scope>IDENTIFICATION</scope>
</reference>
<sequence>NMGTIFWTFSLLALPGLESAKILTVCLIGGSHYLLLDDISHNLQQHGHEVRMLLQLGNPVITGEPHTQTYILDCVTQSQFFLGRYRANFS</sequence>
<feature type="chain" id="PRO_5025356715" evidence="1">
    <location>
        <begin position="20"/>
        <end position="90"/>
    </location>
</feature>
<evidence type="ECO:0000313" key="2">
    <source>
        <dbReference type="Ensembl" id="ENSSORP00005008171.1"/>
    </source>
</evidence>
<organism evidence="2 3">
    <name type="scientific">Sphaeramia orbicularis</name>
    <name type="common">orbiculate cardinalfish</name>
    <dbReference type="NCBI Taxonomy" id="375764"/>
    <lineage>
        <taxon>Eukaryota</taxon>
        <taxon>Metazoa</taxon>
        <taxon>Chordata</taxon>
        <taxon>Craniata</taxon>
        <taxon>Vertebrata</taxon>
        <taxon>Euteleostomi</taxon>
        <taxon>Actinopterygii</taxon>
        <taxon>Neopterygii</taxon>
        <taxon>Teleostei</taxon>
        <taxon>Neoteleostei</taxon>
        <taxon>Acanthomorphata</taxon>
        <taxon>Gobiaria</taxon>
        <taxon>Kurtiformes</taxon>
        <taxon>Apogonoidei</taxon>
        <taxon>Apogonidae</taxon>
        <taxon>Apogoninae</taxon>
        <taxon>Sphaeramia</taxon>
    </lineage>
</organism>
<evidence type="ECO:0000313" key="3">
    <source>
        <dbReference type="Proteomes" id="UP000472271"/>
    </source>
</evidence>
<reference evidence="2" key="1">
    <citation type="submission" date="2019-06" db="EMBL/GenBank/DDBJ databases">
        <authorList>
            <consortium name="Wellcome Sanger Institute Data Sharing"/>
        </authorList>
    </citation>
    <scope>NUCLEOTIDE SEQUENCE [LARGE SCALE GENOMIC DNA]</scope>
</reference>
<evidence type="ECO:0000256" key="1">
    <source>
        <dbReference type="SAM" id="SignalP"/>
    </source>
</evidence>
<keyword evidence="1" id="KW-0732">Signal</keyword>
<dbReference type="AlphaFoldDB" id="A0A672YU58"/>
<protein>
    <submittedName>
        <fullName evidence="2">Uncharacterized protein</fullName>
    </submittedName>
</protein>
<reference evidence="2" key="2">
    <citation type="submission" date="2025-08" db="UniProtKB">
        <authorList>
            <consortium name="Ensembl"/>
        </authorList>
    </citation>
    <scope>IDENTIFICATION</scope>
</reference>
<name>A0A672YU58_9TELE</name>
<feature type="signal peptide" evidence="1">
    <location>
        <begin position="1"/>
        <end position="19"/>
    </location>
</feature>
<keyword evidence="3" id="KW-1185">Reference proteome</keyword>
<accession>A0A672YU58</accession>